<dbReference type="Proteomes" id="UP001447516">
    <property type="component" value="Unassembled WGS sequence"/>
</dbReference>
<evidence type="ECO:0000313" key="1">
    <source>
        <dbReference type="EMBL" id="MEN3533641.1"/>
    </source>
</evidence>
<proteinExistence type="predicted"/>
<keyword evidence="2" id="KW-1185">Reference proteome</keyword>
<sequence length="66" mass="7050">MTGMLRLFTSMEEALAVTGTPKGPCVESNLSRWARVAASARSLIAMTSMPMGSARRSAALPICRIH</sequence>
<comment type="caution">
    <text evidence="1">The sequence shown here is derived from an EMBL/GenBank/DDBJ whole genome shotgun (WGS) entry which is preliminary data.</text>
</comment>
<accession>A0ABV0AIJ0</accession>
<organism evidence="1 2">
    <name type="scientific">Microbispora maris</name>
    <dbReference type="NCBI Taxonomy" id="3144104"/>
    <lineage>
        <taxon>Bacteria</taxon>
        <taxon>Bacillati</taxon>
        <taxon>Actinomycetota</taxon>
        <taxon>Actinomycetes</taxon>
        <taxon>Streptosporangiales</taxon>
        <taxon>Streptosporangiaceae</taxon>
        <taxon>Microbispora</taxon>
    </lineage>
</organism>
<name>A0ABV0AIJ0_9ACTN</name>
<evidence type="ECO:0000313" key="2">
    <source>
        <dbReference type="Proteomes" id="UP001447516"/>
    </source>
</evidence>
<reference evidence="1 2" key="1">
    <citation type="submission" date="2024-05" db="EMBL/GenBank/DDBJ databases">
        <title>Microbispora sp.ZYX-F-249.</title>
        <authorList>
            <person name="Xie H."/>
        </authorList>
    </citation>
    <scope>NUCLEOTIDE SEQUENCE [LARGE SCALE GENOMIC DNA]</scope>
    <source>
        <strain evidence="1 2">ZYX-F-249</strain>
    </source>
</reference>
<dbReference type="EMBL" id="JBDJAW010000001">
    <property type="protein sequence ID" value="MEN3533641.1"/>
    <property type="molecule type" value="Genomic_DNA"/>
</dbReference>
<gene>
    <name evidence="1" type="ORF">AAH991_00885</name>
</gene>
<protein>
    <submittedName>
        <fullName evidence="1">Uncharacterized protein</fullName>
    </submittedName>
</protein>